<protein>
    <submittedName>
        <fullName evidence="1">Uncharacterized protein</fullName>
    </submittedName>
</protein>
<comment type="caution">
    <text evidence="1">The sequence shown here is derived from an EMBL/GenBank/DDBJ whole genome shotgun (WGS) entry which is preliminary data.</text>
</comment>
<evidence type="ECO:0000313" key="1">
    <source>
        <dbReference type="EMBL" id="EFG84204.1"/>
    </source>
</evidence>
<reference evidence="1 2" key="1">
    <citation type="journal article" date="2010" name="J. Bacteriol.">
        <title>Genome sequence of a cellulose-producing bacterium, Gluconacetobacter hansenii ATCC 23769.</title>
        <authorList>
            <person name="Iyer P.R."/>
            <person name="Geib S.M."/>
            <person name="Catchmark J."/>
            <person name="Kao T.H."/>
            <person name="Tien M."/>
        </authorList>
    </citation>
    <scope>NUCLEOTIDE SEQUENCE [LARGE SCALE GENOMIC DNA]</scope>
    <source>
        <strain evidence="1 2">ATCC 23769</strain>
    </source>
</reference>
<organism evidence="1 2">
    <name type="scientific">Novacetimonas hansenii ATCC 23769</name>
    <dbReference type="NCBI Taxonomy" id="714995"/>
    <lineage>
        <taxon>Bacteria</taxon>
        <taxon>Pseudomonadati</taxon>
        <taxon>Pseudomonadota</taxon>
        <taxon>Alphaproteobacteria</taxon>
        <taxon>Acetobacterales</taxon>
        <taxon>Acetobacteraceae</taxon>
        <taxon>Novacetimonas</taxon>
    </lineage>
</organism>
<name>D5QFE3_NOVHA</name>
<proteinExistence type="predicted"/>
<evidence type="ECO:0000313" key="2">
    <source>
        <dbReference type="Proteomes" id="UP000006468"/>
    </source>
</evidence>
<sequence>MPEWLHSACYDTHPKRDAESRDYALRSCPSVMRSHCILTGSWLDSGVSAWQETAKSGR</sequence>
<dbReference type="HOGENOM" id="CLU_2973526_0_0_5"/>
<dbReference type="AlphaFoldDB" id="D5QFE3"/>
<dbReference type="Proteomes" id="UP000006468">
    <property type="component" value="Chromosome"/>
</dbReference>
<dbReference type="EMBL" id="ADTV01000035">
    <property type="protein sequence ID" value="EFG84204.1"/>
    <property type="molecule type" value="Genomic_DNA"/>
</dbReference>
<accession>D5QFE3</accession>
<gene>
    <name evidence="1" type="ORF">GXY_09314</name>
</gene>